<protein>
    <recommendedName>
        <fullName evidence="6">DUF3048 domain-containing protein</fullName>
    </recommendedName>
</protein>
<evidence type="ECO:0008006" key="6">
    <source>
        <dbReference type="Google" id="ProtNLM"/>
    </source>
</evidence>
<evidence type="ECO:0000313" key="4">
    <source>
        <dbReference type="EMBL" id="PVG81098.1"/>
    </source>
</evidence>
<evidence type="ECO:0000259" key="2">
    <source>
        <dbReference type="Pfam" id="PF11258"/>
    </source>
</evidence>
<dbReference type="AlphaFoldDB" id="A0A2T8F5X2"/>
<feature type="region of interest" description="Disordered" evidence="1">
    <location>
        <begin position="46"/>
        <end position="70"/>
    </location>
</feature>
<feature type="domain" description="DUF3048" evidence="2">
    <location>
        <begin position="74"/>
        <end position="210"/>
    </location>
</feature>
<dbReference type="Pfam" id="PF11258">
    <property type="entry name" value="DUF3048"/>
    <property type="match status" value="1"/>
</dbReference>
<gene>
    <name evidence="4" type="ORF">DDE18_20020</name>
</gene>
<dbReference type="InterPro" id="IPR021416">
    <property type="entry name" value="DUF3048_N"/>
</dbReference>
<dbReference type="OrthoDB" id="9779102at2"/>
<feature type="compositionally biased region" description="Low complexity" evidence="1">
    <location>
        <begin position="51"/>
        <end position="69"/>
    </location>
</feature>
<feature type="domain" description="DUF3048" evidence="3">
    <location>
        <begin position="239"/>
        <end position="339"/>
    </location>
</feature>
<proteinExistence type="predicted"/>
<evidence type="ECO:0000259" key="3">
    <source>
        <dbReference type="Pfam" id="PF17479"/>
    </source>
</evidence>
<comment type="caution">
    <text evidence="4">The sequence shown here is derived from an EMBL/GenBank/DDBJ whole genome shotgun (WGS) entry which is preliminary data.</text>
</comment>
<sequence>MLLARTLDVSSRRSESLLHASVRLRAASLATAVALLLAGCSGGDDATGDNASPSQEGSGEASESAPAEPLTWPFTGLPVKGDLPKNGALVAKIDNTSSSAPQVGLGSADLVVEELVEGGMTRLAVFFYSRLPQEVGPVRSMRASDIGIVPDGATVVTSGAAAVTLGRVKGAGIPWVTEGAPGVYRASGRYAPYNLFADLADIGTRARKTQPKPYLDFGTADDLPKGAKVTSLEAFFGGHTTSWRFEGGRYVNTNSYAGEGDRFPTDTVLVLRVQVGDAGYRDPSGAFVPETKFEGKGEALLFHGGRLVRGTWQKQGLKGPIELRTRQGELKVPAGHTWIELVPAQSGNVTWAK</sequence>
<dbReference type="InterPro" id="IPR035328">
    <property type="entry name" value="DUF3048_C"/>
</dbReference>
<dbReference type="Pfam" id="PF17479">
    <property type="entry name" value="DUF3048_C"/>
    <property type="match status" value="1"/>
</dbReference>
<keyword evidence="5" id="KW-1185">Reference proteome</keyword>
<dbReference type="Proteomes" id="UP000246018">
    <property type="component" value="Unassembled WGS sequence"/>
</dbReference>
<organism evidence="4 5">
    <name type="scientific">Nocardioides gansuensis</name>
    <dbReference type="NCBI Taxonomy" id="2138300"/>
    <lineage>
        <taxon>Bacteria</taxon>
        <taxon>Bacillati</taxon>
        <taxon>Actinomycetota</taxon>
        <taxon>Actinomycetes</taxon>
        <taxon>Propionibacteriales</taxon>
        <taxon>Nocardioidaceae</taxon>
        <taxon>Nocardioides</taxon>
    </lineage>
</organism>
<accession>A0A2T8F5X2</accession>
<dbReference type="SUPFAM" id="SSF159774">
    <property type="entry name" value="YerB-like"/>
    <property type="match status" value="1"/>
</dbReference>
<evidence type="ECO:0000256" key="1">
    <source>
        <dbReference type="SAM" id="MobiDB-lite"/>
    </source>
</evidence>
<evidence type="ECO:0000313" key="5">
    <source>
        <dbReference type="Proteomes" id="UP000246018"/>
    </source>
</evidence>
<name>A0A2T8F5X2_9ACTN</name>
<reference evidence="4 5" key="1">
    <citation type="submission" date="2018-04" db="EMBL/GenBank/DDBJ databases">
        <title>Genome of Nocardioides gansuensis WSJ-1.</title>
        <authorList>
            <person name="Wu S."/>
            <person name="Wang G."/>
        </authorList>
    </citation>
    <scope>NUCLEOTIDE SEQUENCE [LARGE SCALE GENOMIC DNA]</scope>
    <source>
        <strain evidence="4 5">WSJ-1</strain>
    </source>
</reference>
<dbReference type="InterPro" id="IPR023158">
    <property type="entry name" value="YerB-like_sf"/>
</dbReference>
<dbReference type="EMBL" id="QDGZ01000010">
    <property type="protein sequence ID" value="PVG81098.1"/>
    <property type="molecule type" value="Genomic_DNA"/>
</dbReference>
<dbReference type="Gene3D" id="3.50.90.10">
    <property type="entry name" value="YerB-like"/>
    <property type="match status" value="1"/>
</dbReference>